<sequence length="63" mass="7709">MLYIYDFTIYDFTIEVPAGETLLFFCGAKIINFVGGRKKIENKFLYLIYMFIFDVRFTYYRYI</sequence>
<dbReference type="AlphaFoldDB" id="A0A7J5GQ53"/>
<name>A0A7J5GQ53_BACUN</name>
<gene>
    <name evidence="1" type="ORF">GAQ34_23575</name>
</gene>
<evidence type="ECO:0000313" key="1">
    <source>
        <dbReference type="EMBL" id="KAB4177437.1"/>
    </source>
</evidence>
<dbReference type="Proteomes" id="UP000442334">
    <property type="component" value="Unassembled WGS sequence"/>
</dbReference>
<reference evidence="1 2" key="1">
    <citation type="journal article" date="2019" name="Nat. Med.">
        <title>A library of human gut bacterial isolates paired with longitudinal multiomics data enables mechanistic microbiome research.</title>
        <authorList>
            <person name="Poyet M."/>
            <person name="Groussin M."/>
            <person name="Gibbons S.M."/>
            <person name="Avila-Pacheco J."/>
            <person name="Jiang X."/>
            <person name="Kearney S.M."/>
            <person name="Perrotta A.R."/>
            <person name="Berdy B."/>
            <person name="Zhao S."/>
            <person name="Lieberman T.D."/>
            <person name="Swanson P.K."/>
            <person name="Smith M."/>
            <person name="Roesemann S."/>
            <person name="Alexander J.E."/>
            <person name="Rich S.A."/>
            <person name="Livny J."/>
            <person name="Vlamakis H."/>
            <person name="Clish C."/>
            <person name="Bullock K."/>
            <person name="Deik A."/>
            <person name="Scott J."/>
            <person name="Pierce K.A."/>
            <person name="Xavier R.J."/>
            <person name="Alm E.J."/>
        </authorList>
    </citation>
    <scope>NUCLEOTIDE SEQUENCE [LARGE SCALE GENOMIC DNA]</scope>
    <source>
        <strain evidence="1 2">BIOML-A21</strain>
    </source>
</reference>
<protein>
    <submittedName>
        <fullName evidence="1">Uncharacterized protein</fullName>
    </submittedName>
</protein>
<accession>A0A7J5GQ53</accession>
<comment type="caution">
    <text evidence="1">The sequence shown here is derived from an EMBL/GenBank/DDBJ whole genome shotgun (WGS) entry which is preliminary data.</text>
</comment>
<dbReference type="EMBL" id="WCUA01000235">
    <property type="protein sequence ID" value="KAB4177437.1"/>
    <property type="molecule type" value="Genomic_DNA"/>
</dbReference>
<organism evidence="1 2">
    <name type="scientific">Bacteroides uniformis</name>
    <dbReference type="NCBI Taxonomy" id="820"/>
    <lineage>
        <taxon>Bacteria</taxon>
        <taxon>Pseudomonadati</taxon>
        <taxon>Bacteroidota</taxon>
        <taxon>Bacteroidia</taxon>
        <taxon>Bacteroidales</taxon>
        <taxon>Bacteroidaceae</taxon>
        <taxon>Bacteroides</taxon>
    </lineage>
</organism>
<proteinExistence type="predicted"/>
<evidence type="ECO:0000313" key="2">
    <source>
        <dbReference type="Proteomes" id="UP000442334"/>
    </source>
</evidence>